<evidence type="ECO:0000256" key="5">
    <source>
        <dbReference type="ARBA" id="ARBA00023136"/>
    </source>
</evidence>
<sequence length="590" mass="61359">MATSHRAVQQVNSFWRKLLVEMLGTATLVFIGVGSVPATLIVGGGAPFTVAQLGTIAFAFATAVVALVYAIGHISGCHINPAITLAMAAMRRMPWLQVPGYLAAQFLGAVLGALAIVGVLGHQAVDVGLGIASYSGQVGMGQAFFAEVIGTFLLAIVVFGATDSRSPQGFAGLAIGMAVFAIIVPVAWATGAAINPARAFGPMVVGQFFGGTVRWDQFPVYLVAEVFGALAAGGVYFLIRHRRSAAHAAETPSAFQVARKKLINTADMVVPDALEGLAAAHRELRVQIAPPVILRFAPPRPGKVALVSGGGSGHEPLHGGFVGYGMLDAACPGEIFTSPAPGQILAATRAVYSGAGVLFVVKNYTGDVMNFKMAEELAADEGIEVTTVVVDDDVAVQDSTWTAGRRGTGAALFVEKIAGALAEHGAPLWVVAEMARRVNAASRSFAIALTACTTPATGRPGFDLPADEIEIGVGIHGEPGQRRDKMRPVNELVDIALAAIRRDHELSPGDNAIVMVNGMGGTPLIELYIAYAAVARSLACWDVKIMANLVGNYVTSLDMTGVSISICKADADMLALWGSPVHTPALRWGC</sequence>
<dbReference type="Proteomes" id="UP000316639">
    <property type="component" value="Unassembled WGS sequence"/>
</dbReference>
<evidence type="ECO:0000259" key="7">
    <source>
        <dbReference type="PROSITE" id="PS51481"/>
    </source>
</evidence>
<dbReference type="GO" id="GO:0019563">
    <property type="term" value="P:glycerol catabolic process"/>
    <property type="evidence" value="ECO:0007669"/>
    <property type="project" value="TreeGrafter"/>
</dbReference>
<dbReference type="Gene3D" id="3.30.1180.20">
    <property type="entry name" value="Dihydroxyacetone kinase, domain 2"/>
    <property type="match status" value="1"/>
</dbReference>
<dbReference type="InterPro" id="IPR022357">
    <property type="entry name" value="MIP_CS"/>
</dbReference>
<dbReference type="GO" id="GO:0005829">
    <property type="term" value="C:cytosol"/>
    <property type="evidence" value="ECO:0007669"/>
    <property type="project" value="TreeGrafter"/>
</dbReference>
<keyword evidence="4 6" id="KW-1133">Transmembrane helix</keyword>
<keyword evidence="2" id="KW-0813">Transport</keyword>
<evidence type="ECO:0000313" key="9">
    <source>
        <dbReference type="Proteomes" id="UP000316639"/>
    </source>
</evidence>
<dbReference type="PRINTS" id="PR00783">
    <property type="entry name" value="MINTRINSICP"/>
</dbReference>
<keyword evidence="8" id="KW-0808">Transferase</keyword>
<proteinExistence type="predicted"/>
<feature type="transmembrane region" description="Helical" evidence="6">
    <location>
        <begin position="218"/>
        <end position="239"/>
    </location>
</feature>
<evidence type="ECO:0000256" key="4">
    <source>
        <dbReference type="ARBA" id="ARBA00022989"/>
    </source>
</evidence>
<evidence type="ECO:0000256" key="1">
    <source>
        <dbReference type="ARBA" id="ARBA00004141"/>
    </source>
</evidence>
<feature type="domain" description="DhaK" evidence="7">
    <location>
        <begin position="265"/>
        <end position="588"/>
    </location>
</feature>
<dbReference type="EC" id="2.7.1.121" evidence="8"/>
<dbReference type="GO" id="GO:0015267">
    <property type="term" value="F:channel activity"/>
    <property type="evidence" value="ECO:0007669"/>
    <property type="project" value="InterPro"/>
</dbReference>
<keyword evidence="8" id="KW-0418">Kinase</keyword>
<dbReference type="PROSITE" id="PS00221">
    <property type="entry name" value="MIP"/>
    <property type="match status" value="1"/>
</dbReference>
<dbReference type="PROSITE" id="PS51481">
    <property type="entry name" value="DHAK"/>
    <property type="match status" value="1"/>
</dbReference>
<dbReference type="PANTHER" id="PTHR28629:SF4">
    <property type="entry name" value="TRIOKINASE_FMN CYCLASE"/>
    <property type="match status" value="1"/>
</dbReference>
<dbReference type="GO" id="GO:0047324">
    <property type="term" value="F:phosphoenolpyruvate-glycerone phosphotransferase activity"/>
    <property type="evidence" value="ECO:0007669"/>
    <property type="project" value="UniProtKB-EC"/>
</dbReference>
<dbReference type="NCBIfam" id="TIGR02363">
    <property type="entry name" value="dhaK1"/>
    <property type="match status" value="1"/>
</dbReference>
<evidence type="ECO:0000256" key="6">
    <source>
        <dbReference type="SAM" id="Phobius"/>
    </source>
</evidence>
<dbReference type="RefSeq" id="WP_146361042.1">
    <property type="nucleotide sequence ID" value="NZ_VOBR01000058.1"/>
</dbReference>
<evidence type="ECO:0000256" key="2">
    <source>
        <dbReference type="ARBA" id="ARBA00022448"/>
    </source>
</evidence>
<keyword evidence="3 6" id="KW-0812">Transmembrane</keyword>
<dbReference type="OrthoDB" id="9806345at2"/>
<keyword evidence="5 6" id="KW-0472">Membrane</keyword>
<feature type="transmembrane region" description="Helical" evidence="6">
    <location>
        <begin position="20"/>
        <end position="42"/>
    </location>
</feature>
<feature type="transmembrane region" description="Helical" evidence="6">
    <location>
        <begin position="48"/>
        <end position="71"/>
    </location>
</feature>
<feature type="transmembrane region" description="Helical" evidence="6">
    <location>
        <begin position="173"/>
        <end position="194"/>
    </location>
</feature>
<dbReference type="Gene3D" id="3.40.50.10440">
    <property type="entry name" value="Dihydroxyacetone kinase, domain 1"/>
    <property type="match status" value="1"/>
</dbReference>
<comment type="subcellular location">
    <subcellularLocation>
        <location evidence="1">Membrane</location>
        <topology evidence="1">Multi-pass membrane protein</topology>
    </subcellularLocation>
</comment>
<name>A0A563EEX7_9PSEU</name>
<dbReference type="SUPFAM" id="SSF82549">
    <property type="entry name" value="DAK1/DegV-like"/>
    <property type="match status" value="1"/>
</dbReference>
<dbReference type="FunFam" id="3.40.50.10440:FF:000001">
    <property type="entry name" value="Dihydroxyacetone kinase, DhaK subunit"/>
    <property type="match status" value="1"/>
</dbReference>
<dbReference type="InterPro" id="IPR004006">
    <property type="entry name" value="DhaK_dom"/>
</dbReference>
<evidence type="ECO:0000313" key="8">
    <source>
        <dbReference type="EMBL" id="TWP43822.1"/>
    </source>
</evidence>
<feature type="transmembrane region" description="Helical" evidence="6">
    <location>
        <begin position="100"/>
        <end position="120"/>
    </location>
</feature>
<dbReference type="InterPro" id="IPR012736">
    <property type="entry name" value="DhaK_1"/>
</dbReference>
<dbReference type="InterPro" id="IPR000425">
    <property type="entry name" value="MIP"/>
</dbReference>
<gene>
    <name evidence="8" type="primary">dhaK</name>
    <name evidence="8" type="ORF">FKR81_42040</name>
</gene>
<protein>
    <submittedName>
        <fullName evidence="8">Dihydroxyacetone kinase subunit DhaK</fullName>
        <ecNumber evidence="8">2.7.1.121</ecNumber>
    </submittedName>
</protein>
<dbReference type="GO" id="GO:0004371">
    <property type="term" value="F:glycerone kinase activity"/>
    <property type="evidence" value="ECO:0007669"/>
    <property type="project" value="InterPro"/>
</dbReference>
<comment type="caution">
    <text evidence="8">The sequence shown here is derived from an EMBL/GenBank/DDBJ whole genome shotgun (WGS) entry which is preliminary data.</text>
</comment>
<keyword evidence="9" id="KW-1185">Reference proteome</keyword>
<dbReference type="Gene3D" id="1.20.1080.10">
    <property type="entry name" value="Glycerol uptake facilitator protein"/>
    <property type="match status" value="1"/>
</dbReference>
<dbReference type="SUPFAM" id="SSF81338">
    <property type="entry name" value="Aquaporin-like"/>
    <property type="match status" value="1"/>
</dbReference>
<dbReference type="InterPro" id="IPR023271">
    <property type="entry name" value="Aquaporin-like"/>
</dbReference>
<dbReference type="PANTHER" id="PTHR28629">
    <property type="entry name" value="TRIOKINASE/FMN CYCLASE"/>
    <property type="match status" value="1"/>
</dbReference>
<organism evidence="8 9">
    <name type="scientific">Lentzea tibetensis</name>
    <dbReference type="NCBI Taxonomy" id="2591470"/>
    <lineage>
        <taxon>Bacteria</taxon>
        <taxon>Bacillati</taxon>
        <taxon>Actinomycetota</taxon>
        <taxon>Actinomycetes</taxon>
        <taxon>Pseudonocardiales</taxon>
        <taxon>Pseudonocardiaceae</taxon>
        <taxon>Lentzea</taxon>
    </lineage>
</organism>
<dbReference type="InterPro" id="IPR050861">
    <property type="entry name" value="Dihydroxyacetone_Kinase"/>
</dbReference>
<dbReference type="Pfam" id="PF00230">
    <property type="entry name" value="MIP"/>
    <property type="match status" value="1"/>
</dbReference>
<dbReference type="Pfam" id="PF02733">
    <property type="entry name" value="Dak1"/>
    <property type="match status" value="1"/>
</dbReference>
<feature type="transmembrane region" description="Helical" evidence="6">
    <location>
        <begin position="140"/>
        <end position="161"/>
    </location>
</feature>
<reference evidence="8 9" key="1">
    <citation type="submission" date="2019-07" db="EMBL/GenBank/DDBJ databases">
        <title>Lentzea xizangensis sp. nov., isolated from Qinghai-Tibetan Plateau Soils.</title>
        <authorList>
            <person name="Huang J."/>
        </authorList>
    </citation>
    <scope>NUCLEOTIDE SEQUENCE [LARGE SCALE GENOMIC DNA]</scope>
    <source>
        <strain evidence="8 9">FXJ1.1311</strain>
    </source>
</reference>
<dbReference type="GO" id="GO:0016020">
    <property type="term" value="C:membrane"/>
    <property type="evidence" value="ECO:0007669"/>
    <property type="project" value="UniProtKB-SubCell"/>
</dbReference>
<dbReference type="AlphaFoldDB" id="A0A563EEX7"/>
<dbReference type="EMBL" id="VOBR01000058">
    <property type="protein sequence ID" value="TWP43822.1"/>
    <property type="molecule type" value="Genomic_DNA"/>
</dbReference>
<accession>A0A563EEX7</accession>
<evidence type="ECO:0000256" key="3">
    <source>
        <dbReference type="ARBA" id="ARBA00022692"/>
    </source>
</evidence>